<dbReference type="InterPro" id="IPR009057">
    <property type="entry name" value="Homeodomain-like_sf"/>
</dbReference>
<evidence type="ECO:0000313" key="7">
    <source>
        <dbReference type="EMBL" id="MTS52171.1"/>
    </source>
</evidence>
<dbReference type="PANTHER" id="PTHR43280">
    <property type="entry name" value="ARAC-FAMILY TRANSCRIPTIONAL REGULATOR"/>
    <property type="match status" value="1"/>
</dbReference>
<dbReference type="GO" id="GO:0003700">
    <property type="term" value="F:DNA-binding transcription factor activity"/>
    <property type="evidence" value="ECO:0007669"/>
    <property type="project" value="InterPro"/>
</dbReference>
<gene>
    <name evidence="7" type="ORF">GMD52_11525</name>
    <name evidence="6" type="ORF">GMD59_02495</name>
    <name evidence="5" type="ORF">TQ39_08275</name>
</gene>
<dbReference type="Gene3D" id="2.60.120.10">
    <property type="entry name" value="Jelly Rolls"/>
    <property type="match status" value="1"/>
</dbReference>
<keyword evidence="1" id="KW-0805">Transcription regulation</keyword>
<dbReference type="RefSeq" id="WP_009324060.1">
    <property type="nucleotide sequence ID" value="NZ_CAOJUJ010000003.1"/>
</dbReference>
<organism evidence="5 8">
    <name type="scientific">Ruthenibacterium lactatiformans</name>
    <dbReference type="NCBI Taxonomy" id="1550024"/>
    <lineage>
        <taxon>Bacteria</taxon>
        <taxon>Bacillati</taxon>
        <taxon>Bacillota</taxon>
        <taxon>Clostridia</taxon>
        <taxon>Eubacteriales</taxon>
        <taxon>Oscillospiraceae</taxon>
        <taxon>Ruthenibacterium</taxon>
    </lineage>
</organism>
<dbReference type="Proteomes" id="UP000032483">
    <property type="component" value="Unassembled WGS sequence"/>
</dbReference>
<accession>A0A0D8J0T0</accession>
<dbReference type="EMBL" id="WMZR01000015">
    <property type="protein sequence ID" value="MTS52171.1"/>
    <property type="molecule type" value="Genomic_DNA"/>
</dbReference>
<dbReference type="InterPro" id="IPR014710">
    <property type="entry name" value="RmlC-like_jellyroll"/>
</dbReference>
<proteinExistence type="predicted"/>
<reference evidence="5" key="1">
    <citation type="submission" date="2015-02" db="EMBL/GenBank/DDBJ databases">
        <title>A novel member of the family Ruminococcaceae isolated from human feces.</title>
        <authorList>
            <person name="Shkoporov A.N."/>
            <person name="Chaplin A.V."/>
            <person name="Motuzova O.V."/>
            <person name="Kafarskaia L.I."/>
            <person name="Khokhlova E.V."/>
            <person name="Efimov B.A."/>
        </authorList>
    </citation>
    <scope>NUCLEOTIDE SEQUENCE [LARGE SCALE GENOMIC DNA]</scope>
    <source>
        <strain evidence="5">585-1</strain>
    </source>
</reference>
<dbReference type="InterPro" id="IPR003313">
    <property type="entry name" value="AraC-bd"/>
</dbReference>
<dbReference type="InterPro" id="IPR037923">
    <property type="entry name" value="HTH-like"/>
</dbReference>
<dbReference type="Pfam" id="PF02311">
    <property type="entry name" value="AraC_binding"/>
    <property type="match status" value="1"/>
</dbReference>
<evidence type="ECO:0000313" key="10">
    <source>
        <dbReference type="Proteomes" id="UP000472755"/>
    </source>
</evidence>
<reference evidence="9 10" key="2">
    <citation type="journal article" date="2019" name="Nat. Med.">
        <title>A library of human gut bacterial isolates paired with longitudinal multiomics data enables mechanistic microbiome research.</title>
        <authorList>
            <person name="Poyet M."/>
            <person name="Groussin M."/>
            <person name="Gibbons S.M."/>
            <person name="Avila-Pacheco J."/>
            <person name="Jiang X."/>
            <person name="Kearney S.M."/>
            <person name="Perrotta A.R."/>
            <person name="Berdy B."/>
            <person name="Zhao S."/>
            <person name="Lieberman T.D."/>
            <person name="Swanson P.K."/>
            <person name="Smith M."/>
            <person name="Roesemann S."/>
            <person name="Alexander J.E."/>
            <person name="Rich S.A."/>
            <person name="Livny J."/>
            <person name="Vlamakis H."/>
            <person name="Clish C."/>
            <person name="Bullock K."/>
            <person name="Deik A."/>
            <person name="Scott J."/>
            <person name="Pierce K.A."/>
            <person name="Xavier R.J."/>
            <person name="Alm E.J."/>
        </authorList>
    </citation>
    <scope>NUCLEOTIDE SEQUENCE [LARGE SCALE GENOMIC DNA]</scope>
    <source>
        <strain evidence="6 10">BIOML-A4</strain>
        <strain evidence="7 9">BIOML-A7</strain>
    </source>
</reference>
<evidence type="ECO:0000313" key="5">
    <source>
        <dbReference type="EMBL" id="KJF40151.1"/>
    </source>
</evidence>
<dbReference type="GO" id="GO:0043565">
    <property type="term" value="F:sequence-specific DNA binding"/>
    <property type="evidence" value="ECO:0007669"/>
    <property type="project" value="InterPro"/>
</dbReference>
<dbReference type="Proteomes" id="UP000449193">
    <property type="component" value="Unassembled WGS sequence"/>
</dbReference>
<evidence type="ECO:0000313" key="9">
    <source>
        <dbReference type="Proteomes" id="UP000449193"/>
    </source>
</evidence>
<dbReference type="SMART" id="SM00342">
    <property type="entry name" value="HTH_ARAC"/>
    <property type="match status" value="1"/>
</dbReference>
<evidence type="ECO:0000256" key="2">
    <source>
        <dbReference type="ARBA" id="ARBA00023125"/>
    </source>
</evidence>
<dbReference type="Pfam" id="PF12833">
    <property type="entry name" value="HTH_18"/>
    <property type="match status" value="1"/>
</dbReference>
<name>A0A0D8J0T0_9FIRM</name>
<evidence type="ECO:0000313" key="6">
    <source>
        <dbReference type="EMBL" id="MTS26153.1"/>
    </source>
</evidence>
<dbReference type="PANTHER" id="PTHR43280:SF34">
    <property type="entry name" value="ARAC-FAMILY TRANSCRIPTIONAL REGULATOR"/>
    <property type="match status" value="1"/>
</dbReference>
<feature type="domain" description="HTH araC/xylS-type" evidence="4">
    <location>
        <begin position="191"/>
        <end position="288"/>
    </location>
</feature>
<dbReference type="EMBL" id="JXXK01000009">
    <property type="protein sequence ID" value="KJF40151.1"/>
    <property type="molecule type" value="Genomic_DNA"/>
</dbReference>
<evidence type="ECO:0000313" key="8">
    <source>
        <dbReference type="Proteomes" id="UP000032483"/>
    </source>
</evidence>
<dbReference type="GeneID" id="42856590"/>
<comment type="caution">
    <text evidence="5">The sequence shown here is derived from an EMBL/GenBank/DDBJ whole genome shotgun (WGS) entry which is preliminary data.</text>
</comment>
<keyword evidence="8" id="KW-1185">Reference proteome</keyword>
<sequence length="297" mass="33662">MAGKAQNFTQRQHMLRPGYEIFRYCDSELGEVSLHHHDFYEIYLFLNGSVEYSIESRIYRLLPGDILLIGPMELHQPRIAKDHGPYERMVLWLDKRYLEQLSTPQTSLTRCFDASAPGHTNLLRLPPAQRAESQTLMERLAAESEGAQAAAYGSDVVARACLLQLLAGLNRFALAAPARHEVEDKAGPVVAEVLHYINEHYPDELSLDLLSAKFFISKYHLSHEFHRLVGTSVYRYIIQKRLVIAKQMLANGVAPTDVYGHCGFGDYANFYRAFKAEYHISPKQFLGRAGNENTFGG</sequence>
<evidence type="ECO:0000256" key="1">
    <source>
        <dbReference type="ARBA" id="ARBA00023015"/>
    </source>
</evidence>
<keyword evidence="2" id="KW-0238">DNA-binding</keyword>
<dbReference type="PROSITE" id="PS01124">
    <property type="entry name" value="HTH_ARAC_FAMILY_2"/>
    <property type="match status" value="1"/>
</dbReference>
<dbReference type="Proteomes" id="UP000472755">
    <property type="component" value="Unassembled WGS sequence"/>
</dbReference>
<dbReference type="Gene3D" id="1.10.10.60">
    <property type="entry name" value="Homeodomain-like"/>
    <property type="match status" value="2"/>
</dbReference>
<dbReference type="SUPFAM" id="SSF51215">
    <property type="entry name" value="Regulatory protein AraC"/>
    <property type="match status" value="1"/>
</dbReference>
<dbReference type="EMBL" id="WMZU01000002">
    <property type="protein sequence ID" value="MTS26153.1"/>
    <property type="molecule type" value="Genomic_DNA"/>
</dbReference>
<evidence type="ECO:0000259" key="4">
    <source>
        <dbReference type="PROSITE" id="PS01124"/>
    </source>
</evidence>
<protein>
    <submittedName>
        <fullName evidence="5">AraC family transcriptional regulator</fullName>
    </submittedName>
    <submittedName>
        <fullName evidence="6">Helix-turn-helix domain-containing protein</fullName>
    </submittedName>
</protein>
<dbReference type="AlphaFoldDB" id="A0A0D8J0T0"/>
<keyword evidence="3" id="KW-0804">Transcription</keyword>
<dbReference type="SUPFAM" id="SSF46689">
    <property type="entry name" value="Homeodomain-like"/>
    <property type="match status" value="2"/>
</dbReference>
<evidence type="ECO:0000256" key="3">
    <source>
        <dbReference type="ARBA" id="ARBA00023163"/>
    </source>
</evidence>
<dbReference type="InterPro" id="IPR018060">
    <property type="entry name" value="HTH_AraC"/>
</dbReference>